<dbReference type="InterPro" id="IPR002822">
    <property type="entry name" value="Ni_insertion"/>
</dbReference>
<keyword evidence="1" id="KW-0533">Nickel</keyword>
<name>A0A956LZ84_UNCEI</name>
<gene>
    <name evidence="2" type="ORF">KC729_10865</name>
</gene>
<feature type="non-terminal residue" evidence="2">
    <location>
        <position position="1"/>
    </location>
</feature>
<dbReference type="AlphaFoldDB" id="A0A956LZ84"/>
<dbReference type="Pfam" id="PF01969">
    <property type="entry name" value="Ni_insertion"/>
    <property type="match status" value="1"/>
</dbReference>
<reference evidence="2" key="1">
    <citation type="submission" date="2020-04" db="EMBL/GenBank/DDBJ databases">
        <authorList>
            <person name="Zhang T."/>
        </authorList>
    </citation>
    <scope>NUCLEOTIDE SEQUENCE</scope>
    <source>
        <strain evidence="2">HKST-UBA01</strain>
    </source>
</reference>
<evidence type="ECO:0000313" key="3">
    <source>
        <dbReference type="Proteomes" id="UP000697710"/>
    </source>
</evidence>
<evidence type="ECO:0000313" key="2">
    <source>
        <dbReference type="EMBL" id="MCA9728176.1"/>
    </source>
</evidence>
<protein>
    <submittedName>
        <fullName evidence="2">LarC family nickel insertion protein</fullName>
    </submittedName>
</protein>
<reference evidence="2" key="2">
    <citation type="journal article" date="2021" name="Microbiome">
        <title>Successional dynamics and alternative stable states in a saline activated sludge microbial community over 9 years.</title>
        <authorList>
            <person name="Wang Y."/>
            <person name="Ye J."/>
            <person name="Ju F."/>
            <person name="Liu L."/>
            <person name="Boyd J.A."/>
            <person name="Deng Y."/>
            <person name="Parks D.H."/>
            <person name="Jiang X."/>
            <person name="Yin X."/>
            <person name="Woodcroft B.J."/>
            <person name="Tyson G.W."/>
            <person name="Hugenholtz P."/>
            <person name="Polz M.F."/>
            <person name="Zhang T."/>
        </authorList>
    </citation>
    <scope>NUCLEOTIDE SEQUENCE</scope>
    <source>
        <strain evidence="2">HKST-UBA01</strain>
    </source>
</reference>
<dbReference type="Proteomes" id="UP000697710">
    <property type="component" value="Unassembled WGS sequence"/>
</dbReference>
<comment type="caution">
    <text evidence="2">The sequence shown here is derived from an EMBL/GenBank/DDBJ whole genome shotgun (WGS) entry which is preliminary data.</text>
</comment>
<dbReference type="PANTHER" id="PTHR36566">
    <property type="entry name" value="NICKEL INSERTION PROTEIN-RELATED"/>
    <property type="match status" value="1"/>
</dbReference>
<organism evidence="2 3">
    <name type="scientific">Eiseniibacteriota bacterium</name>
    <dbReference type="NCBI Taxonomy" id="2212470"/>
    <lineage>
        <taxon>Bacteria</taxon>
        <taxon>Candidatus Eiseniibacteriota</taxon>
    </lineage>
</organism>
<evidence type="ECO:0000256" key="1">
    <source>
        <dbReference type="ARBA" id="ARBA00022596"/>
    </source>
</evidence>
<accession>A0A956LZ84</accession>
<proteinExistence type="predicted"/>
<dbReference type="EMBL" id="JAGQHR010000316">
    <property type="protein sequence ID" value="MCA9728176.1"/>
    <property type="molecule type" value="Genomic_DNA"/>
</dbReference>
<sequence>RLRSLVRRLGVGAEVRVERRVHGGITGCGIVVAADETQPHRGMPEIEPLLSRAAFSTEVADRAIGVFRRIAEVEARVHGVPVEAIHFHEIGAVDSIVDILATVQALQDLAVGEITCSSIPLTSGRVRMAHGELPVPAPATSMLLTGWPVHRIDGEGEFLTPTAAGLLAALARPSAFPAMEIAAIGWGAGTRTHPSLPNVFRLWLGAPAPSARGERPFTPGFRVVSVLEAQIDDMDPRFLAAEIELLRAAGARDVFLSAIQMKKGRAGTLLTVVCDPGQVDELSTMVLRHTTTLGVRQRTEVRHEVDRQEGSVDTPWGPVRIKWSRKPDGWEAHPESDDLVERARRADLPIRILVERVAREIERLSAPRAD</sequence>
<dbReference type="Gene3D" id="3.30.70.1380">
    <property type="entry name" value="Transcriptional regulatory protein pf0864 domain like"/>
    <property type="match status" value="1"/>
</dbReference>
<dbReference type="PANTHER" id="PTHR36566:SF1">
    <property type="entry name" value="PYRIDINIUM-3,5-BISTHIOCARBOXYLIC ACID MONONUCLEOTIDE NICKEL INSERTION PROTEIN"/>
    <property type="match status" value="1"/>
</dbReference>